<organism evidence="2 3">
    <name type="scientific">Scophthalmus maximus</name>
    <name type="common">Turbot</name>
    <name type="synonym">Psetta maxima</name>
    <dbReference type="NCBI Taxonomy" id="52904"/>
    <lineage>
        <taxon>Eukaryota</taxon>
        <taxon>Metazoa</taxon>
        <taxon>Chordata</taxon>
        <taxon>Craniata</taxon>
        <taxon>Vertebrata</taxon>
        <taxon>Euteleostomi</taxon>
        <taxon>Actinopterygii</taxon>
        <taxon>Neopterygii</taxon>
        <taxon>Teleostei</taxon>
        <taxon>Neoteleostei</taxon>
        <taxon>Acanthomorphata</taxon>
        <taxon>Carangaria</taxon>
        <taxon>Pleuronectiformes</taxon>
        <taxon>Pleuronectoidei</taxon>
        <taxon>Scophthalmidae</taxon>
        <taxon>Scophthalmus</taxon>
    </lineage>
</organism>
<name>A0A6A4TI44_SCOMX</name>
<dbReference type="InterPro" id="IPR036436">
    <property type="entry name" value="Disintegrin_dom_sf"/>
</dbReference>
<dbReference type="PANTHER" id="PTHR11905">
    <property type="entry name" value="ADAM A DISINTEGRIN AND METALLOPROTEASE DOMAIN"/>
    <property type="match status" value="1"/>
</dbReference>
<evidence type="ECO:0000313" key="3">
    <source>
        <dbReference type="Proteomes" id="UP000438429"/>
    </source>
</evidence>
<dbReference type="SUPFAM" id="SSF57552">
    <property type="entry name" value="Blood coagulation inhibitor (disintegrin)"/>
    <property type="match status" value="1"/>
</dbReference>
<reference evidence="2 3" key="1">
    <citation type="submission" date="2019-06" db="EMBL/GenBank/DDBJ databases">
        <title>Draft genomes of female and male turbot (Scophthalmus maximus).</title>
        <authorList>
            <person name="Xu H."/>
            <person name="Xu X.-W."/>
            <person name="Shao C."/>
            <person name="Chen S."/>
        </authorList>
    </citation>
    <scope>NUCLEOTIDE SEQUENCE [LARGE SCALE GENOMIC DNA]</scope>
    <source>
        <strain evidence="2">Ysfricsl-2016a</strain>
        <tissue evidence="2">Blood</tissue>
    </source>
</reference>
<accession>A0A6A4TI44</accession>
<gene>
    <name evidence="2" type="ORF">F2P81_001444</name>
</gene>
<dbReference type="Gene3D" id="4.10.70.10">
    <property type="entry name" value="Disintegrin domain"/>
    <property type="match status" value="1"/>
</dbReference>
<sequence>MCRGPAGACDLPEYCTGASPYCPSNVYLLDGSSCQYGVAYCYNGMCLTHEQQCLQLWGYVHEQVVLCCHERCESGWNRSLAEEEVAADIVCSNITSEERESRRLMAYVVFPGARPAHDACFEDVNAAGNAFGNCGKNEHGNYMKCEKSDAKCGKIQCHSAAKKPKGTNAVSIDTTIRTDGIEVKCRGTYVYSTQDGQGDLPDPGLVMTGTKCAEGKEKTVAAAIVKRYSLKEMLYNTRSTVGCTVKELMSQKQTSPLWTPGYAPCRPPPSLPIDSVGILHFLFASRHFRTEPANPEQIFGENLLHVSEGENLLHVFEGENLLHVSEGENLLHVFATCSSA</sequence>
<proteinExistence type="predicted"/>
<dbReference type="SMART" id="SM00608">
    <property type="entry name" value="ACR"/>
    <property type="match status" value="1"/>
</dbReference>
<evidence type="ECO:0000313" key="2">
    <source>
        <dbReference type="EMBL" id="KAF0044915.1"/>
    </source>
</evidence>
<evidence type="ECO:0000259" key="1">
    <source>
        <dbReference type="SMART" id="SM00608"/>
    </source>
</evidence>
<protein>
    <recommendedName>
        <fullName evidence="1">ADAM cysteine-rich domain-containing protein</fullName>
    </recommendedName>
</protein>
<dbReference type="EMBL" id="VEVO01000002">
    <property type="protein sequence ID" value="KAF0044915.1"/>
    <property type="molecule type" value="Genomic_DNA"/>
</dbReference>
<dbReference type="AlphaFoldDB" id="A0A6A4TI44"/>
<dbReference type="PANTHER" id="PTHR11905:SF38">
    <property type="entry name" value="DISINTEGRIN AND METALLOPROTEINASE DOMAIN-CONTAINING PROTEIN 33"/>
    <property type="match status" value="1"/>
</dbReference>
<dbReference type="InterPro" id="IPR006586">
    <property type="entry name" value="ADAM_Cys-rich"/>
</dbReference>
<feature type="domain" description="ADAM cysteine-rich" evidence="1">
    <location>
        <begin position="29"/>
        <end position="218"/>
    </location>
</feature>
<dbReference type="Proteomes" id="UP000438429">
    <property type="component" value="Unassembled WGS sequence"/>
</dbReference>
<comment type="caution">
    <text evidence="2">The sequence shown here is derived from an EMBL/GenBank/DDBJ whole genome shotgun (WGS) entry which is preliminary data.</text>
</comment>
<dbReference type="Pfam" id="PF08516">
    <property type="entry name" value="ADAM_CR"/>
    <property type="match status" value="1"/>
</dbReference>